<evidence type="ECO:0000313" key="3">
    <source>
        <dbReference type="Proteomes" id="UP000027361"/>
    </source>
</evidence>
<proteinExistence type="predicted"/>
<feature type="region of interest" description="Disordered" evidence="1">
    <location>
        <begin position="37"/>
        <end position="123"/>
    </location>
</feature>
<dbReference type="InParanoid" id="A0A066VU80"/>
<reference evidence="2 3" key="1">
    <citation type="submission" date="2014-05" db="EMBL/GenBank/DDBJ databases">
        <title>Draft genome sequence of a rare smut relative, Tilletiaria anomala UBC 951.</title>
        <authorList>
            <consortium name="DOE Joint Genome Institute"/>
            <person name="Toome M."/>
            <person name="Kuo A."/>
            <person name="Henrissat B."/>
            <person name="Lipzen A."/>
            <person name="Tritt A."/>
            <person name="Yoshinaga Y."/>
            <person name="Zane M."/>
            <person name="Barry K."/>
            <person name="Grigoriev I.V."/>
            <person name="Spatafora J.W."/>
            <person name="Aimea M.C."/>
        </authorList>
    </citation>
    <scope>NUCLEOTIDE SEQUENCE [LARGE SCALE GENOMIC DNA]</scope>
    <source>
        <strain evidence="2 3">UBC 951</strain>
    </source>
</reference>
<protein>
    <submittedName>
        <fullName evidence="2">Uncharacterized protein</fullName>
    </submittedName>
</protein>
<feature type="compositionally biased region" description="Basic residues" evidence="1">
    <location>
        <begin position="66"/>
        <end position="75"/>
    </location>
</feature>
<keyword evidence="3" id="KW-1185">Reference proteome</keyword>
<gene>
    <name evidence="2" type="ORF">K437DRAFT_122821</name>
</gene>
<dbReference type="RefSeq" id="XP_013243139.1">
    <property type="nucleotide sequence ID" value="XM_013387685.1"/>
</dbReference>
<dbReference type="EMBL" id="JMSN01000043">
    <property type="protein sequence ID" value="KDN45282.1"/>
    <property type="molecule type" value="Genomic_DNA"/>
</dbReference>
<evidence type="ECO:0000256" key="1">
    <source>
        <dbReference type="SAM" id="MobiDB-lite"/>
    </source>
</evidence>
<name>A0A066VU80_TILAU</name>
<organism evidence="2 3">
    <name type="scientific">Tilletiaria anomala (strain ATCC 24038 / CBS 436.72 / UBC 951)</name>
    <dbReference type="NCBI Taxonomy" id="1037660"/>
    <lineage>
        <taxon>Eukaryota</taxon>
        <taxon>Fungi</taxon>
        <taxon>Dikarya</taxon>
        <taxon>Basidiomycota</taxon>
        <taxon>Ustilaginomycotina</taxon>
        <taxon>Exobasidiomycetes</taxon>
        <taxon>Georgefischeriales</taxon>
        <taxon>Tilletiariaceae</taxon>
        <taxon>Tilletiaria</taxon>
    </lineage>
</organism>
<sequence length="123" mass="14884">MHRIARRAHRLQLQHLRVHLGRRQPQVRRLLPICQQRLCGHRRRRRHPHRHRHQPPKQPLQLRQHERVRRWRQPRIPRSQEQQHSRQRPAPVSDPTAPPPFGTAIATTEKMTKKCGFGKFLGR</sequence>
<evidence type="ECO:0000313" key="2">
    <source>
        <dbReference type="EMBL" id="KDN45282.1"/>
    </source>
</evidence>
<dbReference type="AlphaFoldDB" id="A0A066VU80"/>
<dbReference type="HOGENOM" id="CLU_2016802_0_0_1"/>
<accession>A0A066VU80</accession>
<comment type="caution">
    <text evidence="2">The sequence shown here is derived from an EMBL/GenBank/DDBJ whole genome shotgun (WGS) entry which is preliminary data.</text>
</comment>
<dbReference type="GeneID" id="25261397"/>
<feature type="compositionally biased region" description="Basic residues" evidence="1">
    <location>
        <begin position="39"/>
        <end position="55"/>
    </location>
</feature>
<dbReference type="Proteomes" id="UP000027361">
    <property type="component" value="Unassembled WGS sequence"/>
</dbReference>